<feature type="domain" description="Ig-like" evidence="4">
    <location>
        <begin position="965"/>
        <end position="1044"/>
    </location>
</feature>
<evidence type="ECO:0000256" key="3">
    <source>
        <dbReference type="SAM" id="Phobius"/>
    </source>
</evidence>
<keyword evidence="5" id="KW-1185">Reference proteome</keyword>
<proteinExistence type="predicted"/>
<dbReference type="CDD" id="cd00096">
    <property type="entry name" value="Ig"/>
    <property type="match status" value="1"/>
</dbReference>
<accession>A0A8U0PWG3</accession>
<dbReference type="PROSITE" id="PS50835">
    <property type="entry name" value="IG_LIKE"/>
    <property type="match status" value="11"/>
</dbReference>
<gene>
    <name evidence="6" type="primary">LOC120030475</name>
</gene>
<evidence type="ECO:0000313" key="5">
    <source>
        <dbReference type="Proteomes" id="UP000808372"/>
    </source>
</evidence>
<name>A0A8U0PWG3_SALNM</name>
<dbReference type="SMART" id="SM00409">
    <property type="entry name" value="IG"/>
    <property type="match status" value="11"/>
</dbReference>
<dbReference type="PANTHER" id="PTHR11481:SF64">
    <property type="entry name" value="FC RECEPTOR-LIKE PROTEIN 4"/>
    <property type="match status" value="1"/>
</dbReference>
<keyword evidence="3" id="KW-0812">Transmembrane</keyword>
<dbReference type="InterPro" id="IPR003598">
    <property type="entry name" value="Ig_sub2"/>
</dbReference>
<dbReference type="GO" id="GO:0009897">
    <property type="term" value="C:external side of plasma membrane"/>
    <property type="evidence" value="ECO:0007669"/>
    <property type="project" value="TreeGrafter"/>
</dbReference>
<feature type="domain" description="Ig-like" evidence="4">
    <location>
        <begin position="766"/>
        <end position="850"/>
    </location>
</feature>
<dbReference type="SMART" id="SM00408">
    <property type="entry name" value="IGc2"/>
    <property type="match status" value="9"/>
</dbReference>
<dbReference type="InterPro" id="IPR013783">
    <property type="entry name" value="Ig-like_fold"/>
</dbReference>
<dbReference type="Pfam" id="PF13895">
    <property type="entry name" value="Ig_2"/>
    <property type="match status" value="3"/>
</dbReference>
<feature type="domain" description="Ig-like" evidence="4">
    <location>
        <begin position="585"/>
        <end position="652"/>
    </location>
</feature>
<dbReference type="KEGG" id="snh:120030475"/>
<feature type="domain" description="Ig-like" evidence="4">
    <location>
        <begin position="675"/>
        <end position="763"/>
    </location>
</feature>
<dbReference type="PANTHER" id="PTHR11481">
    <property type="entry name" value="IMMUNOGLOBULIN FC RECEPTOR"/>
    <property type="match status" value="1"/>
</dbReference>
<dbReference type="AlphaFoldDB" id="A0A8U0PWG3"/>
<feature type="domain" description="Ig-like" evidence="4">
    <location>
        <begin position="30"/>
        <end position="119"/>
    </location>
</feature>
<dbReference type="GO" id="GO:0006955">
    <property type="term" value="P:immune response"/>
    <property type="evidence" value="ECO:0007669"/>
    <property type="project" value="TreeGrafter"/>
</dbReference>
<feature type="domain" description="Ig-like" evidence="4">
    <location>
        <begin position="308"/>
        <end position="398"/>
    </location>
</feature>
<feature type="transmembrane region" description="Helical" evidence="3">
    <location>
        <begin position="1056"/>
        <end position="1079"/>
    </location>
</feature>
<dbReference type="InterPro" id="IPR003599">
    <property type="entry name" value="Ig_sub"/>
</dbReference>
<feature type="domain" description="Ig-like" evidence="4">
    <location>
        <begin position="874"/>
        <end position="963"/>
    </location>
</feature>
<dbReference type="SUPFAM" id="SSF48726">
    <property type="entry name" value="Immunoglobulin"/>
    <property type="match status" value="11"/>
</dbReference>
<keyword evidence="1" id="KW-0732">Signal</keyword>
<feature type="domain" description="Ig-like" evidence="4">
    <location>
        <begin position="486"/>
        <end position="579"/>
    </location>
</feature>
<feature type="domain" description="Ig-like" evidence="4">
    <location>
        <begin position="403"/>
        <end position="483"/>
    </location>
</feature>
<dbReference type="Pfam" id="PF13927">
    <property type="entry name" value="Ig_3"/>
    <property type="match status" value="5"/>
</dbReference>
<keyword evidence="3" id="KW-1133">Transmembrane helix</keyword>
<reference evidence="6" key="1">
    <citation type="submission" date="2025-08" db="UniProtKB">
        <authorList>
            <consortium name="RefSeq"/>
        </authorList>
    </citation>
    <scope>IDENTIFICATION</scope>
    <source>
        <tissue evidence="6">White muscle</tissue>
    </source>
</reference>
<dbReference type="Proteomes" id="UP000808372">
    <property type="component" value="Chromosome 36"/>
</dbReference>
<evidence type="ECO:0000256" key="2">
    <source>
        <dbReference type="ARBA" id="ARBA00023157"/>
    </source>
</evidence>
<evidence type="ECO:0000259" key="4">
    <source>
        <dbReference type="PROSITE" id="PS50835"/>
    </source>
</evidence>
<feature type="domain" description="Ig-like" evidence="4">
    <location>
        <begin position="124"/>
        <end position="210"/>
    </location>
</feature>
<dbReference type="InterPro" id="IPR036179">
    <property type="entry name" value="Ig-like_dom_sf"/>
</dbReference>
<evidence type="ECO:0000256" key="1">
    <source>
        <dbReference type="ARBA" id="ARBA00022729"/>
    </source>
</evidence>
<organism evidence="5 6">
    <name type="scientific">Salvelinus namaycush</name>
    <name type="common">Lake trout</name>
    <name type="synonym">Salmo namaycush</name>
    <dbReference type="NCBI Taxonomy" id="8040"/>
    <lineage>
        <taxon>Eukaryota</taxon>
        <taxon>Metazoa</taxon>
        <taxon>Chordata</taxon>
        <taxon>Craniata</taxon>
        <taxon>Vertebrata</taxon>
        <taxon>Euteleostomi</taxon>
        <taxon>Actinopterygii</taxon>
        <taxon>Neopterygii</taxon>
        <taxon>Teleostei</taxon>
        <taxon>Protacanthopterygii</taxon>
        <taxon>Salmoniformes</taxon>
        <taxon>Salmonidae</taxon>
        <taxon>Salmoninae</taxon>
        <taxon>Salvelinus</taxon>
    </lineage>
</organism>
<sequence>MSGAAKAVLTIHPNSSQIFSGESVTLRSLPKATLTVKPNPVFPGETVTLTCSVGSDSIWNYQWYKDSNDYVLPQSARHTITGDTLTINGATVNEGPYWCQGERESRPTSSSISDPVTITVNALPVASVSVSPQGLLYSGETVSLQCDIPGYTDWMYYWYKNNRYLPSQTSKAIDITIPITLTGQAGQYRCEGLRTDQPQRSQPSDDITISVTALPKATLTVEPNPVFPGETVTLMCSVGSDSIWNYQWYKDRTDNVVSQSGYSNIGVSHISRADVSDQGQYWCEGNRVSRPTSSQPSDPVTLTVKSLPKTTLTVKPNPAYTGEKVTLMCSVRYDSIWNYQWYKDWNYNVVSQSVRHTITGDTFTISRAAVSDQGPYWCEGNRVSRPTSSQPSTAITLTVKALPKTTLTVKPNPAYTGEKVTLMCSVRYDSIWNYQRYKDWNYNVVSQSVRNAITGDTFTISRAAESDQGQYWCEGNRVSRPTSSQPSTAITLTVKDPNPVFPEETVTLMCSVGSDSRWSYQWYKDRNYNVVSQSVRHTITGDTLTISRVTESDQGLYWCQGERRSRPTSSSISDDVTVTVNNYQPKTTLTSDKENIFTGDRVTLSCTVESSGWTFYWYRHRPDSTPVTTTSVYSYILSRVSVSDGGQYWCRAGRGDPVYYTLYSDPVQINITERPVAVLTLQPNWTQIFIRETVTMRCDIQGEGDSDWDYRMYKNSQLLLPLNTKSEYRISPVYRSNSGSYTCEGVKGSTFSKTSEAVKLTVSDQPKAVLSISPQWLNPGDSVSLRCEVDKTSADWRFSWYRTVPNRAGLPSLSDKSYSLQPLSDNGTSEDSYTLIPAGPTPTGGYVCRAGRGDPVYDTLYSEPQFLWSADLQPSVSLTVNPNITQHFRSKSLSLSCELKGNSTGWRLKRYTETAWTSECPSTWRSITESTCTITSLNTGDSGVFWCESGSGEYSNAVNITVNDGDVILESPVHPVTEGDSVNLTCTFRYQETNPKPKTDFYKDGELIKNETTGEMTIPTVSKSDEGFYKCKSDEGESPESWVTVRVVSPGPSTSVLVGVVVGLVVAGVLLVILLVLLVRYQNRKGPLSPREPTRTPNRTKGLPRARLLILDSAEASAAGPSHVTYAQIQLKKLDKKKKGDSQL</sequence>
<dbReference type="GeneID" id="120030475"/>
<dbReference type="GO" id="GO:0004888">
    <property type="term" value="F:transmembrane signaling receptor activity"/>
    <property type="evidence" value="ECO:0007669"/>
    <property type="project" value="TreeGrafter"/>
</dbReference>
<dbReference type="RefSeq" id="XP_038831816.1">
    <property type="nucleotide sequence ID" value="XM_038975888.1"/>
</dbReference>
<dbReference type="InterPro" id="IPR007110">
    <property type="entry name" value="Ig-like_dom"/>
</dbReference>
<keyword evidence="3" id="KW-0472">Membrane</keyword>
<dbReference type="InterPro" id="IPR050488">
    <property type="entry name" value="Ig_Fc_receptor"/>
</dbReference>
<dbReference type="Gene3D" id="2.60.40.10">
    <property type="entry name" value="Immunoglobulins"/>
    <property type="match status" value="11"/>
</dbReference>
<dbReference type="GO" id="GO:0007166">
    <property type="term" value="P:cell surface receptor signaling pathway"/>
    <property type="evidence" value="ECO:0007669"/>
    <property type="project" value="TreeGrafter"/>
</dbReference>
<evidence type="ECO:0000313" key="6">
    <source>
        <dbReference type="RefSeq" id="XP_038831816.1"/>
    </source>
</evidence>
<feature type="domain" description="Ig-like" evidence="4">
    <location>
        <begin position="215"/>
        <end position="303"/>
    </location>
</feature>
<protein>
    <submittedName>
        <fullName evidence="6">Basement membrane-specific heparan sulfate proteoglycan core protein-like</fullName>
    </submittedName>
</protein>
<keyword evidence="2" id="KW-1015">Disulfide bond</keyword>